<evidence type="ECO:0000313" key="3">
    <source>
        <dbReference type="Proteomes" id="UP001218638"/>
    </source>
</evidence>
<organism evidence="2 3">
    <name type="scientific">Synoicihabitans lomoniglobus</name>
    <dbReference type="NCBI Taxonomy" id="2909285"/>
    <lineage>
        <taxon>Bacteria</taxon>
        <taxon>Pseudomonadati</taxon>
        <taxon>Verrucomicrobiota</taxon>
        <taxon>Opitutia</taxon>
        <taxon>Opitutales</taxon>
        <taxon>Opitutaceae</taxon>
        <taxon>Synoicihabitans</taxon>
    </lineage>
</organism>
<dbReference type="InterPro" id="IPR012334">
    <property type="entry name" value="Pectin_lyas_fold"/>
</dbReference>
<keyword evidence="3" id="KW-1185">Reference proteome</keyword>
<dbReference type="EMBL" id="CP119075">
    <property type="protein sequence ID" value="WED63721.1"/>
    <property type="molecule type" value="Genomic_DNA"/>
</dbReference>
<dbReference type="KEGG" id="slom:PXH66_15400"/>
<dbReference type="Proteomes" id="UP001218638">
    <property type="component" value="Chromosome"/>
</dbReference>
<proteinExistence type="predicted"/>
<keyword evidence="1" id="KW-0732">Signal</keyword>
<sequence length="1035" mass="108396">MNVRALAFLFAIGATSPIHAQTPVLDDGFTDGGYTAGSDAADADWVAASGVTLAVVDDTTGLASGPALQYLGTGSFSRATVALPQTVTLAASGDRLVATLRLRMTRVSAANDGGIRFGLHNANGNPVTDDSTWSTASAAWDGYYFRGGVGDAPGMRIYRDVPGRGDAAMGGSGDDTVGSGTAWALNDTSAHTVRIEIARRSDGQSDLRFYVDGDLKQESQTTTIGGALATFTHLTIGSGSPELDLLIDDVTVTQDTVTLPSETPIDLSQRLVDWTRAGVQGGMPTTYANTIDFVAVGGDRWGHADNAPILQNLLNGLTEDTVIMFPAGTYRFDSPINIVRTTSRNPPRIILRGAGTAETQFDFHVSSASGSGLIRVSGYEESPDLTITGGLTRGSTGITVGTVGGVEAGDWILIRQDNDYDAMATTRDIPDYLETINNQNGWAARSVGQIAQVTAVNGGALTLDRPLHLDFTWANPTVTVLAPVRGVGLEGFTLNNREAAANRMNIQLQHVVNCWVRDVHSFMAMRFHVGVQFSANVTVRDSYFNDAYRHDGGGHGYGVLVTDTSTHVLVANNVFRNLRHSMIWKEGANGSVFAYNYSRDGNQDGSTIATDISGHGDYAFANLIEGNIAQRVHVSDYWGPIGPHNTFLRNRVTLGGFDIADGTVDQNILGNELVSPTSPFVTTDATSTGAFIHGNSQGGVVQWRETNTATVVDSYYYDATPDYWNIADPWPSMGPEYAAGTYTIPAQHRWETGAMNLFGSAVADGRLVNLSTRAQVGADADVLIAGFVIGGEGPRSLLLRGIGPGLGAFLDPATVVADATLTLFGADGELATNDDWSTAPQAATIATRAAELGAFALESGSGDAALLATLDPGSYTVHLAGKAGGGLGLIELYDAGGDDTGRLVNISTRGRVGNGLAVMVPGIVVRESSARLLIRGIGPELVESFGFAASDVLADPVLTLRDSNGELVATNDDWSDQSNASEIATVADEVGAFALTSGGADAGMLVTVPAGVYTAQVEDTAGGEGIAIVEVYAVP</sequence>
<protein>
    <submittedName>
        <fullName evidence="2">Right-handed parallel beta-helix repeat-containing protein</fullName>
    </submittedName>
</protein>
<dbReference type="Gene3D" id="2.160.20.10">
    <property type="entry name" value="Single-stranded right-handed beta-helix, Pectin lyase-like"/>
    <property type="match status" value="2"/>
</dbReference>
<gene>
    <name evidence="2" type="ORF">PXH66_15400</name>
</gene>
<feature type="chain" id="PRO_5042265170" evidence="1">
    <location>
        <begin position="21"/>
        <end position="1035"/>
    </location>
</feature>
<accession>A0AAE9ZT08</accession>
<dbReference type="InterPro" id="IPR011050">
    <property type="entry name" value="Pectin_lyase_fold/virulence"/>
</dbReference>
<feature type="signal peptide" evidence="1">
    <location>
        <begin position="1"/>
        <end position="20"/>
    </location>
</feature>
<dbReference type="RefSeq" id="WP_330929928.1">
    <property type="nucleotide sequence ID" value="NZ_CP119075.1"/>
</dbReference>
<evidence type="ECO:0000256" key="1">
    <source>
        <dbReference type="SAM" id="SignalP"/>
    </source>
</evidence>
<name>A0AAE9ZT08_9BACT</name>
<evidence type="ECO:0000313" key="2">
    <source>
        <dbReference type="EMBL" id="WED63721.1"/>
    </source>
</evidence>
<dbReference type="SUPFAM" id="SSF51126">
    <property type="entry name" value="Pectin lyase-like"/>
    <property type="match status" value="1"/>
</dbReference>
<reference evidence="2" key="1">
    <citation type="submission" date="2023-03" db="EMBL/GenBank/DDBJ databases">
        <title>Lomoglobus Profundus gen. nov., sp. nov., a novel member of the phylum Verrucomicrobia, isolated from deep-marine sediment of South China Sea.</title>
        <authorList>
            <person name="Ahmad T."/>
            <person name="Ishaq S.E."/>
            <person name="Wang F."/>
        </authorList>
    </citation>
    <scope>NUCLEOTIDE SEQUENCE</scope>
    <source>
        <strain evidence="2">LMO-M01</strain>
    </source>
</reference>
<dbReference type="AlphaFoldDB" id="A0AAE9ZT08"/>